<protein>
    <submittedName>
        <fullName evidence="1">Uncharacterized protein</fullName>
    </submittedName>
</protein>
<sequence length="322" mass="37089">MSQRSNKLDKYNPWHDESATSAPSVDVFSVMAKQSFLDVRWLTRGPSWETVFDDLPTIALVYALHVAFRRSVPRRLPTLTPMKLTELYTGLAVASVFENAARGYWLEVRADEDLWKIELVSRWVAKAWQDSKDGATPRSRSQVISQNFTDLTSAFASIRAGKYDQLDVRGKLAWWHNHIWSDEATWVSSALYWSFFLRGSLANGRIDSHDFETLVTHLANMRYMKISPEMPRRYYAIESQTELPDYLPASLGVLALSMPFAMLARWTRLPWLYLPGNALQRLIWLSTLYCGVMQRFQHYAGLNAFQDKASLAKALEHRLLDD</sequence>
<organism evidence="1 2">
    <name type="scientific">Trametes sanguinea</name>
    <dbReference type="NCBI Taxonomy" id="158606"/>
    <lineage>
        <taxon>Eukaryota</taxon>
        <taxon>Fungi</taxon>
        <taxon>Dikarya</taxon>
        <taxon>Basidiomycota</taxon>
        <taxon>Agaricomycotina</taxon>
        <taxon>Agaricomycetes</taxon>
        <taxon>Polyporales</taxon>
        <taxon>Polyporaceae</taxon>
        <taxon>Trametes</taxon>
    </lineage>
</organism>
<name>A0ACC1PAU2_9APHY</name>
<keyword evidence="2" id="KW-1185">Reference proteome</keyword>
<comment type="caution">
    <text evidence="1">The sequence shown here is derived from an EMBL/GenBank/DDBJ whole genome shotgun (WGS) entry which is preliminary data.</text>
</comment>
<proteinExistence type="predicted"/>
<accession>A0ACC1PAU2</accession>
<gene>
    <name evidence="1" type="ORF">NUW54_g9203</name>
</gene>
<dbReference type="EMBL" id="JANSHE010003016">
    <property type="protein sequence ID" value="KAJ2988155.1"/>
    <property type="molecule type" value="Genomic_DNA"/>
</dbReference>
<reference evidence="1" key="1">
    <citation type="submission" date="2022-08" db="EMBL/GenBank/DDBJ databases">
        <title>Genome Sequence of Pycnoporus sanguineus.</title>
        <authorList>
            <person name="Buettner E."/>
        </authorList>
    </citation>
    <scope>NUCLEOTIDE SEQUENCE</scope>
    <source>
        <strain evidence="1">CG-C14</strain>
    </source>
</reference>
<evidence type="ECO:0000313" key="2">
    <source>
        <dbReference type="Proteomes" id="UP001144978"/>
    </source>
</evidence>
<evidence type="ECO:0000313" key="1">
    <source>
        <dbReference type="EMBL" id="KAJ2988155.1"/>
    </source>
</evidence>
<dbReference type="Proteomes" id="UP001144978">
    <property type="component" value="Unassembled WGS sequence"/>
</dbReference>